<comment type="similarity">
    <text evidence="1">Belongs to the RelE toxin family.</text>
</comment>
<dbReference type="RefSeq" id="WP_190826106.1">
    <property type="nucleotide sequence ID" value="NZ_CAWPPI010000029.1"/>
</dbReference>
<dbReference type="PANTHER" id="PTHR35601:SF1">
    <property type="entry name" value="TOXIN RELE"/>
    <property type="match status" value="1"/>
</dbReference>
<dbReference type="InterPro" id="IPR007712">
    <property type="entry name" value="RelE/ParE_toxin"/>
</dbReference>
<evidence type="ECO:0000256" key="2">
    <source>
        <dbReference type="ARBA" id="ARBA00022649"/>
    </source>
</evidence>
<proteinExistence type="inferred from homology"/>
<sequence length="87" mass="10218">MTYQIDFSRTATKQLNKLPSALKERIEAKILELADNPRPHGITKLKNRENGYRIKVGDYRILYDIYDGILVITVVKVGHRREVYRDE</sequence>
<evidence type="ECO:0000256" key="1">
    <source>
        <dbReference type="ARBA" id="ARBA00006226"/>
    </source>
</evidence>
<dbReference type="Gene3D" id="3.30.2310.20">
    <property type="entry name" value="RelE-like"/>
    <property type="match status" value="1"/>
</dbReference>
<evidence type="ECO:0000313" key="3">
    <source>
        <dbReference type="EMBL" id="MBD2771813.1"/>
    </source>
</evidence>
<dbReference type="AlphaFoldDB" id="A0A8J7BWX9"/>
<reference evidence="3" key="1">
    <citation type="submission" date="2020-09" db="EMBL/GenBank/DDBJ databases">
        <title>Iningainema tapete sp. nov. (Scytonemataceae, Cyanobacteria) from greenhouses in central Florida (USA) produces two types of nodularin with biosynthetic potential for microcystin-LR and anabaenopeptins.</title>
        <authorList>
            <person name="Berthold D.E."/>
            <person name="Lefler F.W."/>
            <person name="Huang I.-S."/>
            <person name="Abdulla H."/>
            <person name="Zimba P.V."/>
            <person name="Laughinghouse H.D. IV."/>
        </authorList>
    </citation>
    <scope>NUCLEOTIDE SEQUENCE</scope>
    <source>
        <strain evidence="3">BLCCT55</strain>
    </source>
</reference>
<dbReference type="NCBIfam" id="TIGR02385">
    <property type="entry name" value="RelE_StbE"/>
    <property type="match status" value="1"/>
</dbReference>
<dbReference type="EMBL" id="JACXAE010000029">
    <property type="protein sequence ID" value="MBD2771813.1"/>
    <property type="molecule type" value="Genomic_DNA"/>
</dbReference>
<dbReference type="Proteomes" id="UP000629098">
    <property type="component" value="Unassembled WGS sequence"/>
</dbReference>
<keyword evidence="4" id="KW-1185">Reference proteome</keyword>
<dbReference type="InterPro" id="IPR035093">
    <property type="entry name" value="RelE/ParE_toxin_dom_sf"/>
</dbReference>
<dbReference type="PANTHER" id="PTHR35601">
    <property type="entry name" value="TOXIN RELE"/>
    <property type="match status" value="1"/>
</dbReference>
<evidence type="ECO:0000313" key="4">
    <source>
        <dbReference type="Proteomes" id="UP000629098"/>
    </source>
</evidence>
<organism evidence="3 4">
    <name type="scientific">Iningainema tapete BLCC-T55</name>
    <dbReference type="NCBI Taxonomy" id="2748662"/>
    <lineage>
        <taxon>Bacteria</taxon>
        <taxon>Bacillati</taxon>
        <taxon>Cyanobacteriota</taxon>
        <taxon>Cyanophyceae</taxon>
        <taxon>Nostocales</taxon>
        <taxon>Scytonemataceae</taxon>
        <taxon>Iningainema tapete</taxon>
    </lineage>
</organism>
<accession>A0A8J7BWX9</accession>
<name>A0A8J7BWX9_9CYAN</name>
<dbReference type="Pfam" id="PF05016">
    <property type="entry name" value="ParE_toxin"/>
    <property type="match status" value="1"/>
</dbReference>
<gene>
    <name evidence="3" type="ORF">ICL16_06830</name>
</gene>
<keyword evidence="2" id="KW-1277">Toxin-antitoxin system</keyword>
<comment type="caution">
    <text evidence="3">The sequence shown here is derived from an EMBL/GenBank/DDBJ whole genome shotgun (WGS) entry which is preliminary data.</text>
</comment>
<protein>
    <submittedName>
        <fullName evidence="3">Type II toxin-antitoxin system RelE/ParE family toxin</fullName>
    </submittedName>
</protein>
<dbReference type="SUPFAM" id="SSF143011">
    <property type="entry name" value="RelE-like"/>
    <property type="match status" value="1"/>
</dbReference>